<dbReference type="PANTHER" id="PTHR14440">
    <property type="entry name" value="DNA-DIRECTED RNA POLYMERASE I SUBUNIT RPA49"/>
    <property type="match status" value="1"/>
</dbReference>
<evidence type="ECO:0000256" key="1">
    <source>
        <dbReference type="ARBA" id="ARBA00004604"/>
    </source>
</evidence>
<dbReference type="InterPro" id="IPR009668">
    <property type="entry name" value="RNA_pol-assoc_fac_A49-like"/>
</dbReference>
<keyword evidence="4" id="KW-0804">Transcription</keyword>
<accession>A0AAV2TIW6</accession>
<protein>
    <recommendedName>
        <fullName evidence="8">DNA-directed RNA polymerase I subunit RPA49</fullName>
    </recommendedName>
</protein>
<reference evidence="6" key="1">
    <citation type="submission" date="2024-06" db="EMBL/GenBank/DDBJ databases">
        <authorList>
            <person name="Liu X."/>
            <person name="Lenzi L."/>
            <person name="Haldenby T S."/>
            <person name="Uol C."/>
        </authorList>
    </citation>
    <scope>NUCLEOTIDE SEQUENCE</scope>
</reference>
<comment type="caution">
    <text evidence="6">The sequence shown here is derived from an EMBL/GenBank/DDBJ whole genome shotgun (WGS) entry which is preliminary data.</text>
</comment>
<proteinExistence type="inferred from homology"/>
<evidence type="ECO:0000256" key="3">
    <source>
        <dbReference type="ARBA" id="ARBA00022478"/>
    </source>
</evidence>
<dbReference type="GO" id="GO:0005730">
    <property type="term" value="C:nucleolus"/>
    <property type="evidence" value="ECO:0007669"/>
    <property type="project" value="UniProtKB-SubCell"/>
</dbReference>
<dbReference type="GO" id="GO:0000428">
    <property type="term" value="C:DNA-directed RNA polymerase complex"/>
    <property type="evidence" value="ECO:0007669"/>
    <property type="project" value="UniProtKB-KW"/>
</dbReference>
<dbReference type="GO" id="GO:0006351">
    <property type="term" value="P:DNA-templated transcription"/>
    <property type="evidence" value="ECO:0007669"/>
    <property type="project" value="InterPro"/>
</dbReference>
<evidence type="ECO:0000313" key="7">
    <source>
        <dbReference type="Proteomes" id="UP001497525"/>
    </source>
</evidence>
<evidence type="ECO:0008006" key="8">
    <source>
        <dbReference type="Google" id="ProtNLM"/>
    </source>
</evidence>
<evidence type="ECO:0000256" key="5">
    <source>
        <dbReference type="ARBA" id="ARBA00023242"/>
    </source>
</evidence>
<dbReference type="Proteomes" id="UP001497525">
    <property type="component" value="Unassembled WGS sequence"/>
</dbReference>
<comment type="similarity">
    <text evidence="2">Belongs to the eukaryotic RPA49/POLR1E RNA polymerase subunit family.</text>
</comment>
<comment type="subcellular location">
    <subcellularLocation>
        <location evidence="1">Nucleus</location>
        <location evidence="1">Nucleolus</location>
    </subcellularLocation>
</comment>
<organism evidence="6 7">
    <name type="scientific">Calicophoron daubneyi</name>
    <name type="common">Rumen fluke</name>
    <name type="synonym">Paramphistomum daubneyi</name>
    <dbReference type="NCBI Taxonomy" id="300641"/>
    <lineage>
        <taxon>Eukaryota</taxon>
        <taxon>Metazoa</taxon>
        <taxon>Spiralia</taxon>
        <taxon>Lophotrochozoa</taxon>
        <taxon>Platyhelminthes</taxon>
        <taxon>Trematoda</taxon>
        <taxon>Digenea</taxon>
        <taxon>Plagiorchiida</taxon>
        <taxon>Pronocephalata</taxon>
        <taxon>Paramphistomoidea</taxon>
        <taxon>Paramphistomidae</taxon>
        <taxon>Calicophoron</taxon>
    </lineage>
</organism>
<dbReference type="AlphaFoldDB" id="A0AAV2TIW6"/>
<keyword evidence="3" id="KW-0240">DNA-directed RNA polymerase</keyword>
<evidence type="ECO:0000256" key="4">
    <source>
        <dbReference type="ARBA" id="ARBA00023163"/>
    </source>
</evidence>
<keyword evidence="5" id="KW-0539">Nucleus</keyword>
<gene>
    <name evidence="6" type="ORF">CDAUBV1_LOCUS10410</name>
</gene>
<evidence type="ECO:0000313" key="6">
    <source>
        <dbReference type="EMBL" id="CAL5136350.1"/>
    </source>
</evidence>
<dbReference type="EMBL" id="CAXLJL010000301">
    <property type="protein sequence ID" value="CAL5136350.1"/>
    <property type="molecule type" value="Genomic_DNA"/>
</dbReference>
<sequence length="397" mass="44132">MSFFPTPFALGTSSAKPTEIIPVTVHLDPKNPDHASVGCNIGGIYYSNQNQTSLKDSSFATVIYNKRTKEVMVVHKKPEFLSPCFSETKSQLTEATPAVNRSALTNAFGSIKKQRWLREVERHTDNRAAVSDAAVINRAMYGQNKLKAEAEEAAAGEASKPIDERVRLLPPFNVTAARPADVYPFDKLVPARVLQGLSAEAETLASAKVNTYQTWAEEGVYQKCILERLLQIISLGVSNGAPTTSLQNAQCLALLSHMILLLRMSQRDIQRKQPLPDTPAPVARYLLGKFTAMADRGDSGRYKVRCITPVLRDKLIYHILVLILHCDNFSTVVDDLAVDFQMPCDRLRKYFHYLGCRVVKEETKGAGESCVRLRASLTTPVHFPDISGHAMKRKSIW</sequence>
<dbReference type="Pfam" id="PF06870">
    <property type="entry name" value="RNA_pol_I_A49"/>
    <property type="match status" value="1"/>
</dbReference>
<evidence type="ECO:0000256" key="2">
    <source>
        <dbReference type="ARBA" id="ARBA00009430"/>
    </source>
</evidence>
<name>A0AAV2TIW6_CALDB</name>
<dbReference type="GO" id="GO:0003677">
    <property type="term" value="F:DNA binding"/>
    <property type="evidence" value="ECO:0007669"/>
    <property type="project" value="InterPro"/>
</dbReference>